<name>A0A328BUU8_9BACT</name>
<proteinExistence type="predicted"/>
<sequence>MSLPATLDRLHAQARQNRWLRYFAVFNRLALAAGFIPSGFVKIMGERFTSLSNNHPMGHYLEALHHTGYYYPFIGVLQLTAALLLLIPGTAALGAVLYFPIILNICILSLAVRFDGSLLTSPLMVLANLYLLCWYYDRLKFLLPFQPPPAPAALPAPPPSSKFPTGFFAGVAAAVALVVVGITSFDVKPYNTLADCRRQFEGSTRTTAGYRFCACIHQQGLPLDQALAEYRQRPDDSAATPLPTASTSAGR</sequence>
<comment type="caution">
    <text evidence="2">The sequence shown here is derived from an EMBL/GenBank/DDBJ whole genome shotgun (WGS) entry which is preliminary data.</text>
</comment>
<organism evidence="2 3">
    <name type="scientific">Hymenobacter edaphi</name>
    <dbReference type="NCBI Taxonomy" id="2211146"/>
    <lineage>
        <taxon>Bacteria</taxon>
        <taxon>Pseudomonadati</taxon>
        <taxon>Bacteroidota</taxon>
        <taxon>Cytophagia</taxon>
        <taxon>Cytophagales</taxon>
        <taxon>Hymenobacteraceae</taxon>
        <taxon>Hymenobacter</taxon>
    </lineage>
</organism>
<feature type="transmembrane region" description="Helical" evidence="1">
    <location>
        <begin position="20"/>
        <end position="41"/>
    </location>
</feature>
<evidence type="ECO:0000256" key="1">
    <source>
        <dbReference type="SAM" id="Phobius"/>
    </source>
</evidence>
<gene>
    <name evidence="2" type="ORF">DLM85_06425</name>
</gene>
<dbReference type="EMBL" id="QHKM01000001">
    <property type="protein sequence ID" value="RAK70465.1"/>
    <property type="molecule type" value="Genomic_DNA"/>
</dbReference>
<keyword evidence="1" id="KW-0472">Membrane</keyword>
<dbReference type="RefSeq" id="WP_111477215.1">
    <property type="nucleotide sequence ID" value="NZ_QHKM01000001.1"/>
</dbReference>
<accession>A0A328BUU8</accession>
<feature type="transmembrane region" description="Helical" evidence="1">
    <location>
        <begin position="95"/>
        <end position="112"/>
    </location>
</feature>
<keyword evidence="3" id="KW-1185">Reference proteome</keyword>
<reference evidence="3" key="1">
    <citation type="submission" date="2018-05" db="EMBL/GenBank/DDBJ databases">
        <authorList>
            <person name="Nie L."/>
        </authorList>
    </citation>
    <scope>NUCLEOTIDE SEQUENCE [LARGE SCALE GENOMIC DNA]</scope>
    <source>
        <strain evidence="3">NL</strain>
    </source>
</reference>
<protein>
    <submittedName>
        <fullName evidence="2">DoxX family protein</fullName>
    </submittedName>
</protein>
<feature type="transmembrane region" description="Helical" evidence="1">
    <location>
        <begin position="69"/>
        <end position="88"/>
    </location>
</feature>
<keyword evidence="1" id="KW-1133">Transmembrane helix</keyword>
<feature type="transmembrane region" description="Helical" evidence="1">
    <location>
        <begin position="167"/>
        <end position="185"/>
    </location>
</feature>
<evidence type="ECO:0000313" key="2">
    <source>
        <dbReference type="EMBL" id="RAK70465.1"/>
    </source>
</evidence>
<keyword evidence="1" id="KW-0812">Transmembrane</keyword>
<dbReference type="Proteomes" id="UP000248553">
    <property type="component" value="Unassembled WGS sequence"/>
</dbReference>
<dbReference type="OrthoDB" id="5524812at2"/>
<dbReference type="AlphaFoldDB" id="A0A328BUU8"/>
<evidence type="ECO:0000313" key="3">
    <source>
        <dbReference type="Proteomes" id="UP000248553"/>
    </source>
</evidence>